<keyword evidence="4" id="KW-1185">Reference proteome</keyword>
<proteinExistence type="predicted"/>
<dbReference type="SUPFAM" id="SSF52374">
    <property type="entry name" value="Nucleotidylyl transferase"/>
    <property type="match status" value="1"/>
</dbReference>
<evidence type="ECO:0000259" key="2">
    <source>
        <dbReference type="Pfam" id="PF01467"/>
    </source>
</evidence>
<dbReference type="NCBIfam" id="TIGR00125">
    <property type="entry name" value="cyt_tran_rel"/>
    <property type="match status" value="1"/>
</dbReference>
<dbReference type="OMA" id="WASMRSE"/>
<dbReference type="Gramene" id="ABP00016">
    <property type="protein sequence ID" value="ABP00016"/>
    <property type="gene ID" value="OSTLU_27765"/>
</dbReference>
<dbReference type="Pfam" id="PF01467">
    <property type="entry name" value="CTP_transf_like"/>
    <property type="match status" value="1"/>
</dbReference>
<dbReference type="Gene3D" id="3.40.50.620">
    <property type="entry name" value="HUPs"/>
    <property type="match status" value="1"/>
</dbReference>
<protein>
    <recommendedName>
        <fullName evidence="2">Cytidyltransferase-like domain-containing protein</fullName>
    </recommendedName>
</protein>
<name>A4S890_OSTLU</name>
<dbReference type="GO" id="GO:0003824">
    <property type="term" value="F:catalytic activity"/>
    <property type="evidence" value="ECO:0007669"/>
    <property type="project" value="InterPro"/>
</dbReference>
<dbReference type="EMBL" id="CP000595">
    <property type="protein sequence ID" value="ABP00016.1"/>
    <property type="molecule type" value="Genomic_DNA"/>
</dbReference>
<dbReference type="InterPro" id="IPR014729">
    <property type="entry name" value="Rossmann-like_a/b/a_fold"/>
</dbReference>
<sequence>MFARVAPAPIEVRWRREDELGSALALARACGGDASRGVAVRSSDDFATARALWKVYDVVSAIDPRREVYPVFEGRGGGDDVGTRGDAREDEEEDEETRDDDADAEVERAVRARVASWSAPNATTRDDGSDGTMDKVSVGGTFDRLHAGHRLLLASASRAVAGGGVLYVGVTSAELLANKAYGALVESYADRTANARAFLALCDPESSIEVRVGPLDASPPLAATVRDMSGLVVSRETVAGAEALNDMRSSGGLAPLRVVVVDLVRGGEGEELKLSSTRLRERDAAEG</sequence>
<evidence type="ECO:0000256" key="1">
    <source>
        <dbReference type="SAM" id="MobiDB-lite"/>
    </source>
</evidence>
<reference evidence="3 4" key="1">
    <citation type="journal article" date="2007" name="Proc. Natl. Acad. Sci. U.S.A.">
        <title>The tiny eukaryote Ostreococcus provides genomic insights into the paradox of plankton speciation.</title>
        <authorList>
            <person name="Palenik B."/>
            <person name="Grimwood J."/>
            <person name="Aerts A."/>
            <person name="Rouze P."/>
            <person name="Salamov A."/>
            <person name="Putnam N."/>
            <person name="Dupont C."/>
            <person name="Jorgensen R."/>
            <person name="Derelle E."/>
            <person name="Rombauts S."/>
            <person name="Zhou K."/>
            <person name="Otillar R."/>
            <person name="Merchant S.S."/>
            <person name="Podell S."/>
            <person name="Gaasterland T."/>
            <person name="Napoli C."/>
            <person name="Gendler K."/>
            <person name="Manuell A."/>
            <person name="Tai V."/>
            <person name="Vallon O."/>
            <person name="Piganeau G."/>
            <person name="Jancek S."/>
            <person name="Heijde M."/>
            <person name="Jabbari K."/>
            <person name="Bowler C."/>
            <person name="Lohr M."/>
            <person name="Robbens S."/>
            <person name="Werner G."/>
            <person name="Dubchak I."/>
            <person name="Pazour G.J."/>
            <person name="Ren Q."/>
            <person name="Paulsen I."/>
            <person name="Delwiche C."/>
            <person name="Schmutz J."/>
            <person name="Rokhsar D."/>
            <person name="Van de Peer Y."/>
            <person name="Moreau H."/>
            <person name="Grigoriev I.V."/>
        </authorList>
    </citation>
    <scope>NUCLEOTIDE SEQUENCE [LARGE SCALE GENOMIC DNA]</scope>
    <source>
        <strain evidence="3 4">CCE9901</strain>
    </source>
</reference>
<feature type="compositionally biased region" description="Acidic residues" evidence="1">
    <location>
        <begin position="88"/>
        <end position="104"/>
    </location>
</feature>
<dbReference type="STRING" id="436017.A4S890"/>
<dbReference type="InterPro" id="IPR004821">
    <property type="entry name" value="Cyt_trans-like"/>
</dbReference>
<dbReference type="HOGENOM" id="CLU_971108_0_0_1"/>
<organism evidence="3 4">
    <name type="scientific">Ostreococcus lucimarinus (strain CCE9901)</name>
    <dbReference type="NCBI Taxonomy" id="436017"/>
    <lineage>
        <taxon>Eukaryota</taxon>
        <taxon>Viridiplantae</taxon>
        <taxon>Chlorophyta</taxon>
        <taxon>Mamiellophyceae</taxon>
        <taxon>Mamiellales</taxon>
        <taxon>Bathycoccaceae</taxon>
        <taxon>Ostreococcus</taxon>
    </lineage>
</organism>
<dbReference type="OrthoDB" id="27911at2759"/>
<dbReference type="KEGG" id="olu:OSTLU_27765"/>
<gene>
    <name evidence="3" type="ORF">OSTLU_27765</name>
</gene>
<dbReference type="eggNOG" id="KOG3351">
    <property type="taxonomic scope" value="Eukaryota"/>
</dbReference>
<accession>A4S890</accession>
<feature type="region of interest" description="Disordered" evidence="1">
    <location>
        <begin position="71"/>
        <end position="104"/>
    </location>
</feature>
<dbReference type="AlphaFoldDB" id="A4S890"/>
<evidence type="ECO:0000313" key="4">
    <source>
        <dbReference type="Proteomes" id="UP000001568"/>
    </source>
</evidence>
<dbReference type="Proteomes" id="UP000001568">
    <property type="component" value="Chromosome 15"/>
</dbReference>
<dbReference type="GeneID" id="5005859"/>
<feature type="domain" description="Cytidyltransferase-like" evidence="2">
    <location>
        <begin position="138"/>
        <end position="282"/>
    </location>
</feature>
<dbReference type="RefSeq" id="XP_001421722.1">
    <property type="nucleotide sequence ID" value="XM_001421685.1"/>
</dbReference>
<evidence type="ECO:0000313" key="3">
    <source>
        <dbReference type="EMBL" id="ABP00016.1"/>
    </source>
</evidence>
<feature type="compositionally biased region" description="Basic and acidic residues" evidence="1">
    <location>
        <begin position="76"/>
        <end position="87"/>
    </location>
</feature>